<dbReference type="GO" id="GO:0022857">
    <property type="term" value="F:transmembrane transporter activity"/>
    <property type="evidence" value="ECO:0007669"/>
    <property type="project" value="InterPro"/>
</dbReference>
<dbReference type="Pfam" id="PF07690">
    <property type="entry name" value="MFS_1"/>
    <property type="match status" value="1"/>
</dbReference>
<sequence length="443" mass="46645">MSTAAALRADATYENNDPRYAWVMLPLAMMMQIGTSPGQTFGVSVFKEQIRQSLGLSETQLATAYLVASLLAAVPLMTIGRRMDRHGLRLVSIALVTMVGVACMVVASATSLLAITIGFLMLRTFGQGGLSMAAGNTLGMWFNRRLGLASGIAGVGMSGAIAVMPMAYLYLIHSVGWRTAYTAIGLGTIAVLLPALLLFYRNSPAVDDDETTEASSAQLAAMGLAPAPSFTLREAMRTPAYWIASICTALMGMICTAVIFNLVTIFERHGMTATQAASIFPVMAIAMAMMQVNGGLLADRLPLRWLLAAAMAALAGGITFMGNVDSMLMAQIGAAMLGWGQGMMAVTGNTLWPRFFGRRHLGSIRSSVWTATVASCSIGPFIMGATMDLTGSYAPAIWLFVSLLAVAAVAAAIAAKRPVVSQDVDLAEQDNVEQPCEAVADVA</sequence>
<feature type="transmembrane region" description="Helical" evidence="4">
    <location>
        <begin position="113"/>
        <end position="134"/>
    </location>
</feature>
<feature type="transmembrane region" description="Helical" evidence="4">
    <location>
        <begin position="146"/>
        <end position="168"/>
    </location>
</feature>
<feature type="transmembrane region" description="Helical" evidence="4">
    <location>
        <begin position="278"/>
        <end position="298"/>
    </location>
</feature>
<dbReference type="Proteomes" id="UP001155241">
    <property type="component" value="Unassembled WGS sequence"/>
</dbReference>
<keyword evidence="1 4" id="KW-0812">Transmembrane</keyword>
<dbReference type="PROSITE" id="PS50850">
    <property type="entry name" value="MFS"/>
    <property type="match status" value="1"/>
</dbReference>
<evidence type="ECO:0000259" key="5">
    <source>
        <dbReference type="PROSITE" id="PS50850"/>
    </source>
</evidence>
<evidence type="ECO:0000256" key="2">
    <source>
        <dbReference type="ARBA" id="ARBA00022989"/>
    </source>
</evidence>
<keyword evidence="3 4" id="KW-0472">Membrane</keyword>
<feature type="domain" description="Major facilitator superfamily (MFS) profile" evidence="5">
    <location>
        <begin position="1"/>
        <end position="419"/>
    </location>
</feature>
<evidence type="ECO:0000313" key="6">
    <source>
        <dbReference type="EMBL" id="MCO6047826.1"/>
    </source>
</evidence>
<feature type="transmembrane region" description="Helical" evidence="4">
    <location>
        <begin position="87"/>
        <end position="107"/>
    </location>
</feature>
<keyword evidence="2 4" id="KW-1133">Transmembrane helix</keyword>
<feature type="transmembrane region" description="Helical" evidence="4">
    <location>
        <begin position="393"/>
        <end position="415"/>
    </location>
</feature>
<feature type="transmembrane region" description="Helical" evidence="4">
    <location>
        <begin position="240"/>
        <end position="266"/>
    </location>
</feature>
<dbReference type="InterPro" id="IPR020846">
    <property type="entry name" value="MFS_dom"/>
</dbReference>
<feature type="transmembrane region" description="Helical" evidence="4">
    <location>
        <begin position="62"/>
        <end position="80"/>
    </location>
</feature>
<dbReference type="AlphaFoldDB" id="A0A9X2FJ42"/>
<reference evidence="6" key="1">
    <citation type="submission" date="2022-06" db="EMBL/GenBank/DDBJ databases">
        <title>Aeoliella straminimaris, a novel planctomycete from sediments.</title>
        <authorList>
            <person name="Vitorino I.R."/>
            <person name="Lage O.M."/>
        </authorList>
    </citation>
    <scope>NUCLEOTIDE SEQUENCE</scope>
    <source>
        <strain evidence="6">ICT_H6.2</strain>
    </source>
</reference>
<dbReference type="InterPro" id="IPR050327">
    <property type="entry name" value="Proton-linked_MCT"/>
</dbReference>
<organism evidence="6 7">
    <name type="scientific">Aeoliella straminimaris</name>
    <dbReference type="NCBI Taxonomy" id="2954799"/>
    <lineage>
        <taxon>Bacteria</taxon>
        <taxon>Pseudomonadati</taxon>
        <taxon>Planctomycetota</taxon>
        <taxon>Planctomycetia</taxon>
        <taxon>Pirellulales</taxon>
        <taxon>Lacipirellulaceae</taxon>
        <taxon>Aeoliella</taxon>
    </lineage>
</organism>
<dbReference type="RefSeq" id="WP_252855933.1">
    <property type="nucleotide sequence ID" value="NZ_JAMXLR010000092.1"/>
</dbReference>
<evidence type="ECO:0000256" key="4">
    <source>
        <dbReference type="SAM" id="Phobius"/>
    </source>
</evidence>
<dbReference type="Gene3D" id="1.20.1250.20">
    <property type="entry name" value="MFS general substrate transporter like domains"/>
    <property type="match status" value="2"/>
</dbReference>
<dbReference type="PANTHER" id="PTHR11360:SF308">
    <property type="entry name" value="BLL3089 PROTEIN"/>
    <property type="match status" value="1"/>
</dbReference>
<feature type="transmembrane region" description="Helical" evidence="4">
    <location>
        <begin position="180"/>
        <end position="200"/>
    </location>
</feature>
<dbReference type="InterPro" id="IPR011701">
    <property type="entry name" value="MFS"/>
</dbReference>
<comment type="caution">
    <text evidence="6">The sequence shown here is derived from an EMBL/GenBank/DDBJ whole genome shotgun (WGS) entry which is preliminary data.</text>
</comment>
<dbReference type="EMBL" id="JAMXLR010000092">
    <property type="protein sequence ID" value="MCO6047826.1"/>
    <property type="molecule type" value="Genomic_DNA"/>
</dbReference>
<evidence type="ECO:0000256" key="3">
    <source>
        <dbReference type="ARBA" id="ARBA00023136"/>
    </source>
</evidence>
<protein>
    <submittedName>
        <fullName evidence="6">MFS transporter</fullName>
    </submittedName>
</protein>
<feature type="transmembrane region" description="Helical" evidence="4">
    <location>
        <begin position="328"/>
        <end position="347"/>
    </location>
</feature>
<dbReference type="InterPro" id="IPR036259">
    <property type="entry name" value="MFS_trans_sf"/>
</dbReference>
<name>A0A9X2FJ42_9BACT</name>
<proteinExistence type="predicted"/>
<evidence type="ECO:0000313" key="7">
    <source>
        <dbReference type="Proteomes" id="UP001155241"/>
    </source>
</evidence>
<keyword evidence="7" id="KW-1185">Reference proteome</keyword>
<dbReference type="SUPFAM" id="SSF103473">
    <property type="entry name" value="MFS general substrate transporter"/>
    <property type="match status" value="1"/>
</dbReference>
<gene>
    <name evidence="6" type="ORF">NG895_28305</name>
</gene>
<dbReference type="PANTHER" id="PTHR11360">
    <property type="entry name" value="MONOCARBOXYLATE TRANSPORTER"/>
    <property type="match status" value="1"/>
</dbReference>
<accession>A0A9X2FJ42</accession>
<feature type="transmembrane region" description="Helical" evidence="4">
    <location>
        <begin position="368"/>
        <end position="387"/>
    </location>
</feature>
<feature type="transmembrane region" description="Helical" evidence="4">
    <location>
        <begin position="305"/>
        <end position="322"/>
    </location>
</feature>
<evidence type="ECO:0000256" key="1">
    <source>
        <dbReference type="ARBA" id="ARBA00022692"/>
    </source>
</evidence>